<keyword evidence="1" id="KW-1133">Transmembrane helix</keyword>
<keyword evidence="1" id="KW-0812">Transmembrane</keyword>
<protein>
    <submittedName>
        <fullName evidence="2">Uncharacterized protein</fullName>
    </submittedName>
</protein>
<name>A3IQ51_9CHRO</name>
<comment type="caution">
    <text evidence="2">The sequence shown here is derived from an EMBL/GenBank/DDBJ whole genome shotgun (WGS) entry which is preliminary data.</text>
</comment>
<keyword evidence="3" id="KW-1185">Reference proteome</keyword>
<dbReference type="Proteomes" id="UP000003781">
    <property type="component" value="Unassembled WGS sequence"/>
</dbReference>
<sequence length="107" mass="12628">MLLFVIIFNLVITCINCYLVVKLWQLYGSLQQITDQLTNIEQQVGELFALTRDLILRGQQGTVQLRQYYQTLLIQLAIAQKVLRTLKLLWTVWYQLPKFKLLNKKIS</sequence>
<dbReference type="AlphaFoldDB" id="A3IQ51"/>
<evidence type="ECO:0000313" key="3">
    <source>
        <dbReference type="Proteomes" id="UP000003781"/>
    </source>
</evidence>
<accession>A3IQ51</accession>
<dbReference type="OrthoDB" id="574103at2"/>
<reference evidence="2 3" key="1">
    <citation type="submission" date="2007-03" db="EMBL/GenBank/DDBJ databases">
        <authorList>
            <person name="Stal L."/>
            <person name="Ferriera S."/>
            <person name="Johnson J."/>
            <person name="Kravitz S."/>
            <person name="Beeson K."/>
            <person name="Sutton G."/>
            <person name="Rogers Y.-H."/>
            <person name="Friedman R."/>
            <person name="Frazier M."/>
            <person name="Venter J.C."/>
        </authorList>
    </citation>
    <scope>NUCLEOTIDE SEQUENCE [LARGE SCALE GENOMIC DNA]</scope>
    <source>
        <strain evidence="2 3">CCY0110</strain>
    </source>
</reference>
<proteinExistence type="predicted"/>
<evidence type="ECO:0000313" key="2">
    <source>
        <dbReference type="EMBL" id="EAZ91391.1"/>
    </source>
</evidence>
<organism evidence="2 3">
    <name type="scientific">Crocosphaera chwakensis CCY0110</name>
    <dbReference type="NCBI Taxonomy" id="391612"/>
    <lineage>
        <taxon>Bacteria</taxon>
        <taxon>Bacillati</taxon>
        <taxon>Cyanobacteriota</taxon>
        <taxon>Cyanophyceae</taxon>
        <taxon>Oscillatoriophycideae</taxon>
        <taxon>Chroococcales</taxon>
        <taxon>Aphanothecaceae</taxon>
        <taxon>Crocosphaera</taxon>
        <taxon>Crocosphaera chwakensis</taxon>
    </lineage>
</organism>
<gene>
    <name evidence="2" type="ORF">CY0110_05457</name>
</gene>
<dbReference type="EMBL" id="AAXW01000014">
    <property type="protein sequence ID" value="EAZ91391.1"/>
    <property type="molecule type" value="Genomic_DNA"/>
</dbReference>
<keyword evidence="1" id="KW-0472">Membrane</keyword>
<feature type="transmembrane region" description="Helical" evidence="1">
    <location>
        <begin position="6"/>
        <end position="24"/>
    </location>
</feature>
<dbReference type="eggNOG" id="ENOG5030R28">
    <property type="taxonomic scope" value="Bacteria"/>
</dbReference>
<evidence type="ECO:0000256" key="1">
    <source>
        <dbReference type="SAM" id="Phobius"/>
    </source>
</evidence>